<organism evidence="1 2">
    <name type="scientific">Neptunicella marina</name>
    <dbReference type="NCBI Taxonomy" id="2125989"/>
    <lineage>
        <taxon>Bacteria</taxon>
        <taxon>Pseudomonadati</taxon>
        <taxon>Pseudomonadota</taxon>
        <taxon>Gammaproteobacteria</taxon>
        <taxon>Alteromonadales</taxon>
        <taxon>Alteromonadaceae</taxon>
        <taxon>Neptunicella</taxon>
    </lineage>
</organism>
<evidence type="ECO:0000313" key="2">
    <source>
        <dbReference type="Proteomes" id="UP000601768"/>
    </source>
</evidence>
<evidence type="ECO:0000313" key="1">
    <source>
        <dbReference type="EMBL" id="MBC3764927.1"/>
    </source>
</evidence>
<dbReference type="Proteomes" id="UP000601768">
    <property type="component" value="Unassembled WGS sequence"/>
</dbReference>
<dbReference type="SUPFAM" id="SSF53756">
    <property type="entry name" value="UDP-Glycosyltransferase/glycogen phosphorylase"/>
    <property type="match status" value="1"/>
</dbReference>
<dbReference type="RefSeq" id="WP_186505394.1">
    <property type="nucleotide sequence ID" value="NZ_JACNEP010000002.1"/>
</dbReference>
<dbReference type="EMBL" id="JACNEP010000002">
    <property type="protein sequence ID" value="MBC3764927.1"/>
    <property type="molecule type" value="Genomic_DNA"/>
</dbReference>
<reference evidence="1" key="2">
    <citation type="submission" date="2020-08" db="EMBL/GenBank/DDBJ databases">
        <authorList>
            <person name="Lai Q."/>
        </authorList>
    </citation>
    <scope>NUCLEOTIDE SEQUENCE</scope>
    <source>
        <strain evidence="1">S27-2</strain>
    </source>
</reference>
<sequence>MITPKKSILFHRWYHGYTGGHQKVCDYLHHIQSTGLYDVNLWLENKAKTQTGLFSNLAGIKQVENYDPRDFDYIFLAGLDWNAYLPFKDNNQPVINLIQHVRHGNPKHPLFDFLQHRAIRICVSDAVKDAISPYANGPCFTIKMGHQFAKLKMPKNNDLYILGTKQPEMANEIGSWAENKGFSVITHSRPVERDLVYQSMAKSRVTIALPNKTEGFYLPGIEAMALSDWVVVPDCIANREYASNGANITLCEHSIEACKVSISKVFGELSFTRRMFFKYKGLQRVKSYDLSKERICVTSLMKDIDQIW</sequence>
<gene>
    <name evidence="1" type="ORF">H8B19_03500</name>
</gene>
<accession>A0A8J6IS95</accession>
<keyword evidence="2" id="KW-1185">Reference proteome</keyword>
<dbReference type="Gene3D" id="3.40.50.2000">
    <property type="entry name" value="Glycogen Phosphorylase B"/>
    <property type="match status" value="1"/>
</dbReference>
<name>A0A8J6IS95_9ALTE</name>
<proteinExistence type="predicted"/>
<comment type="caution">
    <text evidence="1">The sequence shown here is derived from an EMBL/GenBank/DDBJ whole genome shotgun (WGS) entry which is preliminary data.</text>
</comment>
<protein>
    <submittedName>
        <fullName evidence="1">Glycosyltransferase</fullName>
    </submittedName>
</protein>
<dbReference type="AlphaFoldDB" id="A0A8J6IS95"/>
<reference evidence="1" key="1">
    <citation type="journal article" date="2018" name="Int. J. Syst. Evol. Microbiol.">
        <title>Neptunicella marina gen. nov., sp. nov., isolated from surface seawater.</title>
        <authorList>
            <person name="Liu X."/>
            <person name="Lai Q."/>
            <person name="Du Y."/>
            <person name="Zhang X."/>
            <person name="Liu Z."/>
            <person name="Sun F."/>
            <person name="Shao Z."/>
        </authorList>
    </citation>
    <scope>NUCLEOTIDE SEQUENCE</scope>
    <source>
        <strain evidence="1">S27-2</strain>
    </source>
</reference>